<dbReference type="EMBL" id="PXXW01000019">
    <property type="protein sequence ID" value="RAN99779.1"/>
    <property type="molecule type" value="Genomic_DNA"/>
</dbReference>
<evidence type="ECO:0000313" key="1">
    <source>
        <dbReference type="EMBL" id="RAN99779.1"/>
    </source>
</evidence>
<reference evidence="1 2" key="1">
    <citation type="submission" date="2018-03" db="EMBL/GenBank/DDBJ databases">
        <title>Genomic framework for the identification of Micromonospora saelicesensis and Micromonospora noduli.</title>
        <authorList>
            <person name="Riesco R."/>
            <person name="Trujillo M.E."/>
        </authorList>
    </citation>
    <scope>NUCLEOTIDE SEQUENCE [LARGE SCALE GENOMIC DNA]</scope>
    <source>
        <strain evidence="1 2">GAR05</strain>
    </source>
</reference>
<dbReference type="Proteomes" id="UP000249334">
    <property type="component" value="Unassembled WGS sequence"/>
</dbReference>
<accession>A0ABX9CKP5</accession>
<gene>
    <name evidence="1" type="ORF">GAR05_02528</name>
</gene>
<dbReference type="InterPro" id="IPR045920">
    <property type="entry name" value="DUF6339"/>
</dbReference>
<sequence length="118" mass="13281">MSGKRVRELIDAVSTLADKRGFPALPHVTLSRFGRDNRERWVATDLTRHTWARLWWQAVVFASHEQILVALSESDLNQLLERRSIGGNPRSYVKTACAVVELPAILPGDRSSETSHFG</sequence>
<dbReference type="Pfam" id="PF19866">
    <property type="entry name" value="DUF6339"/>
    <property type="match status" value="1"/>
</dbReference>
<name>A0ABX9CKP5_9ACTN</name>
<keyword evidence="2" id="KW-1185">Reference proteome</keyword>
<evidence type="ECO:0000313" key="2">
    <source>
        <dbReference type="Proteomes" id="UP000249334"/>
    </source>
</evidence>
<proteinExistence type="predicted"/>
<protein>
    <submittedName>
        <fullName evidence="1">Uncharacterized protein</fullName>
    </submittedName>
</protein>
<dbReference type="RefSeq" id="WP_112669580.1">
    <property type="nucleotide sequence ID" value="NZ_PXXW01000019.1"/>
</dbReference>
<comment type="caution">
    <text evidence="1">The sequence shown here is derived from an EMBL/GenBank/DDBJ whole genome shotgun (WGS) entry which is preliminary data.</text>
</comment>
<organism evidence="1 2">
    <name type="scientific">Micromonospora saelicesensis</name>
    <dbReference type="NCBI Taxonomy" id="285676"/>
    <lineage>
        <taxon>Bacteria</taxon>
        <taxon>Bacillati</taxon>
        <taxon>Actinomycetota</taxon>
        <taxon>Actinomycetes</taxon>
        <taxon>Micromonosporales</taxon>
        <taxon>Micromonosporaceae</taxon>
        <taxon>Micromonospora</taxon>
    </lineage>
</organism>